<name>A0A2H1VZE7_SPOFR</name>
<proteinExistence type="predicted"/>
<evidence type="ECO:0000313" key="1">
    <source>
        <dbReference type="EMBL" id="SOQ46205.1"/>
    </source>
</evidence>
<protein>
    <submittedName>
        <fullName evidence="1">SFRICE_011293</fullName>
    </submittedName>
</protein>
<sequence>MSITFLDNLQHYSSFVVKARFSDLHNHLIIRRSSAIANSSAFLDFFINSVGFRMNYILNGLRPNITLPSIRGE</sequence>
<dbReference type="AlphaFoldDB" id="A0A2H1VZE7"/>
<reference evidence="1" key="1">
    <citation type="submission" date="2016-07" db="EMBL/GenBank/DDBJ databases">
        <authorList>
            <person name="Bretaudeau A."/>
        </authorList>
    </citation>
    <scope>NUCLEOTIDE SEQUENCE</scope>
    <source>
        <strain evidence="1">Rice</strain>
        <tissue evidence="1">Whole body</tissue>
    </source>
</reference>
<accession>A0A2H1VZE7</accession>
<organism evidence="1">
    <name type="scientific">Spodoptera frugiperda</name>
    <name type="common">Fall armyworm</name>
    <dbReference type="NCBI Taxonomy" id="7108"/>
    <lineage>
        <taxon>Eukaryota</taxon>
        <taxon>Metazoa</taxon>
        <taxon>Ecdysozoa</taxon>
        <taxon>Arthropoda</taxon>
        <taxon>Hexapoda</taxon>
        <taxon>Insecta</taxon>
        <taxon>Pterygota</taxon>
        <taxon>Neoptera</taxon>
        <taxon>Endopterygota</taxon>
        <taxon>Lepidoptera</taxon>
        <taxon>Glossata</taxon>
        <taxon>Ditrysia</taxon>
        <taxon>Noctuoidea</taxon>
        <taxon>Noctuidae</taxon>
        <taxon>Amphipyrinae</taxon>
        <taxon>Spodoptera</taxon>
    </lineage>
</organism>
<gene>
    <name evidence="1" type="ORF">SFRICE_011293</name>
</gene>
<dbReference type="EMBL" id="ODYU01005405">
    <property type="protein sequence ID" value="SOQ46205.1"/>
    <property type="molecule type" value="Genomic_DNA"/>
</dbReference>